<dbReference type="OrthoDB" id="5579731at2759"/>
<feature type="domain" description="BOD1/SHG1" evidence="2">
    <location>
        <begin position="14"/>
        <end position="46"/>
    </location>
</feature>
<dbReference type="InterPro" id="IPR055264">
    <property type="entry name" value="BOD1/SHG1_dom"/>
</dbReference>
<feature type="region of interest" description="Disordered" evidence="1">
    <location>
        <begin position="55"/>
        <end position="97"/>
    </location>
</feature>
<proteinExistence type="predicted"/>
<gene>
    <name evidence="3" type="ORF">Amon01_000157200</name>
</gene>
<organism evidence="3 4">
    <name type="scientific">Ambrosiozyma monospora</name>
    <name type="common">Yeast</name>
    <name type="synonym">Endomycopsis monosporus</name>
    <dbReference type="NCBI Taxonomy" id="43982"/>
    <lineage>
        <taxon>Eukaryota</taxon>
        <taxon>Fungi</taxon>
        <taxon>Dikarya</taxon>
        <taxon>Ascomycota</taxon>
        <taxon>Saccharomycotina</taxon>
        <taxon>Pichiomycetes</taxon>
        <taxon>Pichiales</taxon>
        <taxon>Pichiaceae</taxon>
        <taxon>Ambrosiozyma</taxon>
    </lineage>
</organism>
<name>A0A9W6YUP0_AMBMO</name>
<dbReference type="Proteomes" id="UP001165063">
    <property type="component" value="Unassembled WGS sequence"/>
</dbReference>
<evidence type="ECO:0000313" key="4">
    <source>
        <dbReference type="Proteomes" id="UP001165063"/>
    </source>
</evidence>
<keyword evidence="4" id="KW-1185">Reference proteome</keyword>
<evidence type="ECO:0000256" key="1">
    <source>
        <dbReference type="SAM" id="MobiDB-lite"/>
    </source>
</evidence>
<feature type="compositionally biased region" description="Polar residues" evidence="1">
    <location>
        <begin position="56"/>
        <end position="72"/>
    </location>
</feature>
<feature type="compositionally biased region" description="Gly residues" evidence="1">
    <location>
        <begin position="161"/>
        <end position="170"/>
    </location>
</feature>
<dbReference type="EMBL" id="BSXU01000498">
    <property type="protein sequence ID" value="GMG20894.1"/>
    <property type="molecule type" value="Genomic_DNA"/>
</dbReference>
<evidence type="ECO:0000313" key="3">
    <source>
        <dbReference type="EMBL" id="GMG20894.1"/>
    </source>
</evidence>
<accession>A0A9W6YUP0</accession>
<dbReference type="AlphaFoldDB" id="A0A9W6YUP0"/>
<protein>
    <submittedName>
        <fullName evidence="3">Unnamed protein product</fullName>
    </submittedName>
</protein>
<feature type="region of interest" description="Disordered" evidence="1">
    <location>
        <begin position="161"/>
        <end position="187"/>
    </location>
</feature>
<evidence type="ECO:0000259" key="2">
    <source>
        <dbReference type="Pfam" id="PF05205"/>
    </source>
</evidence>
<sequence>MDLSANNIEEAPRELVNKFKRKGYFDSTRKELLEKFTKKDTTTASSKITKPILQTKKITTEIQPINKQTPSRPSQPPAGPSAYQKGKKHRPPPDLDAIDFPKKLSDLLFKLIDIKVKKDPSILVKNKGKTIAIILTSLIKEQLDFEDAMKQKALIKYGRAGRAGPGGSYGRPGYHSSRTNGFNGGGKLPEDEARVINEINKMLRLFCDGSIRLNSELNNGLVDTLKAIKQESDNA</sequence>
<dbReference type="Pfam" id="PF05205">
    <property type="entry name" value="COMPASS-Shg1"/>
    <property type="match status" value="1"/>
</dbReference>
<comment type="caution">
    <text evidence="3">The sequence shown here is derived from an EMBL/GenBank/DDBJ whole genome shotgun (WGS) entry which is preliminary data.</text>
</comment>
<reference evidence="3" key="1">
    <citation type="submission" date="2023-04" db="EMBL/GenBank/DDBJ databases">
        <title>Ambrosiozyma monospora NBRC 1965.</title>
        <authorList>
            <person name="Ichikawa N."/>
            <person name="Sato H."/>
            <person name="Tonouchi N."/>
        </authorList>
    </citation>
    <scope>NUCLEOTIDE SEQUENCE</scope>
    <source>
        <strain evidence="3">NBRC 1965</strain>
    </source>
</reference>